<protein>
    <submittedName>
        <fullName evidence="2">Uncharacterized protein</fullName>
    </submittedName>
</protein>
<evidence type="ECO:0000313" key="3">
    <source>
        <dbReference type="Proteomes" id="UP000199184"/>
    </source>
</evidence>
<keyword evidence="3" id="KW-1185">Reference proteome</keyword>
<feature type="compositionally biased region" description="Basic and acidic residues" evidence="1">
    <location>
        <begin position="1"/>
        <end position="12"/>
    </location>
</feature>
<dbReference type="Proteomes" id="UP000199184">
    <property type="component" value="Unassembled WGS sequence"/>
</dbReference>
<evidence type="ECO:0000313" key="2">
    <source>
        <dbReference type="EMBL" id="SCB56097.1"/>
    </source>
</evidence>
<gene>
    <name evidence="2" type="ORF">GA0061098_10744</name>
</gene>
<organism evidence="2 3">
    <name type="scientific">Bradyrhizobium shewense</name>
    <dbReference type="NCBI Taxonomy" id="1761772"/>
    <lineage>
        <taxon>Bacteria</taxon>
        <taxon>Pseudomonadati</taxon>
        <taxon>Pseudomonadota</taxon>
        <taxon>Alphaproteobacteria</taxon>
        <taxon>Hyphomicrobiales</taxon>
        <taxon>Nitrobacteraceae</taxon>
        <taxon>Bradyrhizobium</taxon>
    </lineage>
</organism>
<name>A0A1C3XUW6_9BRAD</name>
<evidence type="ECO:0000256" key="1">
    <source>
        <dbReference type="SAM" id="MobiDB-lite"/>
    </source>
</evidence>
<accession>A0A1C3XUW6</accession>
<sequence>MHADNGGVDHLDSGIMGSGKRFYEAAPNTSPPPPNEPVVASRVRTKRLGQIAPRRSGSQDPENAIEDTSVVHLRNATRLVRQHRLDGGPFMVGEFVAHDLAAA</sequence>
<dbReference type="AlphaFoldDB" id="A0A1C3XUW6"/>
<reference evidence="3" key="1">
    <citation type="submission" date="2016-08" db="EMBL/GenBank/DDBJ databases">
        <authorList>
            <person name="Varghese N."/>
            <person name="Submissions Spin"/>
        </authorList>
    </citation>
    <scope>NUCLEOTIDE SEQUENCE [LARGE SCALE GENOMIC DNA]</scope>
    <source>
        <strain evidence="3">ERR11</strain>
    </source>
</reference>
<proteinExistence type="predicted"/>
<feature type="region of interest" description="Disordered" evidence="1">
    <location>
        <begin position="1"/>
        <end position="41"/>
    </location>
</feature>
<dbReference type="EMBL" id="FMAI01000074">
    <property type="protein sequence ID" value="SCB56097.1"/>
    <property type="molecule type" value="Genomic_DNA"/>
</dbReference>